<organism evidence="1 2">
    <name type="scientific">Aliikangiella maris</name>
    <dbReference type="NCBI Taxonomy" id="3162458"/>
    <lineage>
        <taxon>Bacteria</taxon>
        <taxon>Pseudomonadati</taxon>
        <taxon>Pseudomonadota</taxon>
        <taxon>Gammaproteobacteria</taxon>
        <taxon>Oceanospirillales</taxon>
        <taxon>Pleioneaceae</taxon>
        <taxon>Aliikangiella</taxon>
    </lineage>
</organism>
<reference evidence="1 2" key="1">
    <citation type="submission" date="2024-06" db="EMBL/GenBank/DDBJ databases">
        <authorList>
            <person name="Li F."/>
        </authorList>
    </citation>
    <scope>NUCLEOTIDE SEQUENCE [LARGE SCALE GENOMIC DNA]</scope>
    <source>
        <strain evidence="1 2">GXAS 311</strain>
    </source>
</reference>
<name>A0ABV2BQD9_9GAMM</name>
<protein>
    <submittedName>
        <fullName evidence="1">Uncharacterized protein</fullName>
    </submittedName>
</protein>
<accession>A0ABV2BQD9</accession>
<dbReference type="Proteomes" id="UP001548189">
    <property type="component" value="Unassembled WGS sequence"/>
</dbReference>
<dbReference type="RefSeq" id="WP_353873347.1">
    <property type="nucleotide sequence ID" value="NZ_JBEVCJ010000001.1"/>
</dbReference>
<gene>
    <name evidence="1" type="ORF">ABVT43_01595</name>
</gene>
<evidence type="ECO:0000313" key="2">
    <source>
        <dbReference type="Proteomes" id="UP001548189"/>
    </source>
</evidence>
<proteinExistence type="predicted"/>
<keyword evidence="2" id="KW-1185">Reference proteome</keyword>
<sequence>MKAIISDSIKFNANEAISIENTNCMSALMSITRGYSSRNSSFEEQCNAVRFVFDEVEEFRPKAQGDSYILSEITKCDLFSKNSTPTSFENAVREISSDWIDPKAVNKVLNSMIPSIENNSSIVISPDAFINAHTIRQIDNYSQESILMLLASCGITLTLPSIQAFDTNELDAFKEKFAEERQNYLIYISKFVNEVARELESNKPNISDIYEQAQKSFSLDLKLKARHIDIAIEKAKKKSKKEVNTSLKEKAFSIGSALLQGNYLKIGEKLFDALVASHKKKKEIGASLSKYEEAAYIYQIKDKFS</sequence>
<evidence type="ECO:0000313" key="1">
    <source>
        <dbReference type="EMBL" id="MET1253807.1"/>
    </source>
</evidence>
<comment type="caution">
    <text evidence="1">The sequence shown here is derived from an EMBL/GenBank/DDBJ whole genome shotgun (WGS) entry which is preliminary data.</text>
</comment>
<dbReference type="EMBL" id="JBEVCJ010000001">
    <property type="protein sequence ID" value="MET1253807.1"/>
    <property type="molecule type" value="Genomic_DNA"/>
</dbReference>